<evidence type="ECO:0000256" key="1">
    <source>
        <dbReference type="SAM" id="Phobius"/>
    </source>
</evidence>
<dbReference type="Proteomes" id="UP000220034">
    <property type="component" value="Unassembled WGS sequence"/>
</dbReference>
<dbReference type="RefSeq" id="WP_097927974.1">
    <property type="nucleotide sequence ID" value="NZ_OCTN01000001.1"/>
</dbReference>
<gene>
    <name evidence="2" type="ORF">SAMN06273572_101238</name>
</gene>
<proteinExistence type="predicted"/>
<organism evidence="2 3">
    <name type="scientific">Pontivivens marinum</name>
    <dbReference type="NCBI Taxonomy" id="1690039"/>
    <lineage>
        <taxon>Bacteria</taxon>
        <taxon>Pseudomonadati</taxon>
        <taxon>Pseudomonadota</taxon>
        <taxon>Alphaproteobacteria</taxon>
        <taxon>Rhodobacterales</taxon>
        <taxon>Paracoccaceae</taxon>
        <taxon>Pontivivens</taxon>
    </lineage>
</organism>
<feature type="transmembrane region" description="Helical" evidence="1">
    <location>
        <begin position="28"/>
        <end position="50"/>
    </location>
</feature>
<keyword evidence="3" id="KW-1185">Reference proteome</keyword>
<dbReference type="EMBL" id="OCTN01000001">
    <property type="protein sequence ID" value="SOH92393.1"/>
    <property type="molecule type" value="Genomic_DNA"/>
</dbReference>
<accession>A0A2C9CMB1</accession>
<name>A0A2C9CMB1_9RHOB</name>
<keyword evidence="1" id="KW-0812">Transmembrane</keyword>
<evidence type="ECO:0000313" key="3">
    <source>
        <dbReference type="Proteomes" id="UP000220034"/>
    </source>
</evidence>
<reference evidence="3" key="1">
    <citation type="submission" date="2017-09" db="EMBL/GenBank/DDBJ databases">
        <authorList>
            <person name="Varghese N."/>
            <person name="Submissions S."/>
        </authorList>
    </citation>
    <scope>NUCLEOTIDE SEQUENCE [LARGE SCALE GENOMIC DNA]</scope>
    <source>
        <strain evidence="3">C7</strain>
    </source>
</reference>
<keyword evidence="1" id="KW-0472">Membrane</keyword>
<sequence>MNALYIGLVGLAIGIFRAKRRGGSIGDMVTWGIGHALAFVIVTIVVLMAYDFGKFYVL</sequence>
<dbReference type="AlphaFoldDB" id="A0A2C9CMB1"/>
<protein>
    <submittedName>
        <fullName evidence="2">Uncharacterized protein</fullName>
    </submittedName>
</protein>
<keyword evidence="1" id="KW-1133">Transmembrane helix</keyword>
<evidence type="ECO:0000313" key="2">
    <source>
        <dbReference type="EMBL" id="SOH92393.1"/>
    </source>
</evidence>